<evidence type="ECO:0000256" key="10">
    <source>
        <dbReference type="SAM" id="Phobius"/>
    </source>
</evidence>
<keyword evidence="13" id="KW-1185">Reference proteome</keyword>
<dbReference type="GO" id="GO:0004674">
    <property type="term" value="F:protein serine/threonine kinase activity"/>
    <property type="evidence" value="ECO:0007669"/>
    <property type="project" value="UniProtKB-KW"/>
</dbReference>
<feature type="transmembrane region" description="Helical" evidence="10">
    <location>
        <begin position="96"/>
        <end position="117"/>
    </location>
</feature>
<gene>
    <name evidence="12" type="ORF">LdCL_080018200</name>
</gene>
<keyword evidence="10" id="KW-0812">Transmembrane</keyword>
<sequence length="993" mass="109844">MRDAAATERERLPTPADGDVDSLYEDGTEAETAKQRSTVSTTTLFLALPWLGCTLFLVAVLLYVNVHTFSIWSRLVSMPGGVVADVSVQHRDMARYTVLFVSLALLAVHLAISFCLFRRAYHVLWDVQMSLVELSFMVDVIRTHQHSTFFFVDCVERAQRVRESMRYWVKEFSGFKEICAAEMAVNQVTLRLMTRPRESAQRLESPGDTQLPCTGSGTSSPVQLARGGRLPPDTTAAAFRLPQDAAWSPHVQSVRTDSAHADPGPGRQLAGHHSGSRRSLSFTTEIGIAQVPFEVTLKRRHVALLLLSFLTYRELVRAEAEEARQISRDFIAAVNMCAQRYKGCIVELYSDRAILSWNAFFESAGNYAQTCAQCGECFHDRFVRRFSPESGAYFSTAGYTGHIVCGTTTEKSLLLHGQHVSMLRGLPTLLEMRYCAYVWLGTPPPACTSSPLSWTRIGAVQAGADFSVDLHAMRRTSAEPLPAAMVWHMPQWTTFGDERAVRAEVLTNDDAARLQQDGDTAPVTPASTAASAAATGVATAFPSSPFLSSPLCLRGVGTPYETFYDRSHNRYQLSNTVLGESKSCVVRLAISETGNFVAVKEIKIERGDVKPIRRRRYQRENRIIVTRGEKPQWMNEVEIMERHRHTCIVAYISFVEAEDKLRIVMEYVGGGNLLKFASSSRGAEGEGPPMAVLLRNVVEGLSSCIRRASCTVTSSRRMCWCQTPGRARSPTLASLAGPPLPSPARSKERRSTCLPRRRAGGHSGVRHLELWHHDGAGAHGPLAVRRIRARLLLGKPVHVQQGREARVAHAAEETRPRRLPRVHRVRPREAQNGQGPTEDAVLHRPRCEQHRRCVGRGGNRATYLPLPRSVYSSPFYVSVRLCVWRGWERVCEGIPLSAVSLLAPSVPSHASWTSALEEEVLGWAERCRDAVVTIGGRGRGIVAAAERDAAPPLSSLPSLDAACPGCSDTTVMANSRRLPGLRVRLSPRRQRCI</sequence>
<dbReference type="SUPFAM" id="SSF56112">
    <property type="entry name" value="Protein kinase-like (PK-like)"/>
    <property type="match status" value="1"/>
</dbReference>
<evidence type="ECO:0000256" key="6">
    <source>
        <dbReference type="ARBA" id="ARBA00022840"/>
    </source>
</evidence>
<protein>
    <recommendedName>
        <fullName evidence="1">non-specific serine/threonine protein kinase</fullName>
        <ecNumber evidence="1">2.7.11.1</ecNumber>
    </recommendedName>
</protein>
<feature type="region of interest" description="Disordered" evidence="9">
    <location>
        <begin position="730"/>
        <end position="760"/>
    </location>
</feature>
<keyword evidence="10" id="KW-0472">Membrane</keyword>
<evidence type="ECO:0000256" key="3">
    <source>
        <dbReference type="ARBA" id="ARBA00022679"/>
    </source>
</evidence>
<feature type="region of interest" description="Disordered" evidence="9">
    <location>
        <begin position="198"/>
        <end position="235"/>
    </location>
</feature>
<keyword evidence="10" id="KW-1133">Transmembrane helix</keyword>
<keyword evidence="3" id="KW-0808">Transferase</keyword>
<dbReference type="VEuPathDB" id="TriTrypDB:LdBPK_081250.1"/>
<feature type="domain" description="Protein kinase" evidence="11">
    <location>
        <begin position="577"/>
        <end position="704"/>
    </location>
</feature>
<dbReference type="InterPro" id="IPR011009">
    <property type="entry name" value="Kinase-like_dom_sf"/>
</dbReference>
<evidence type="ECO:0000313" key="13">
    <source>
        <dbReference type="Proteomes" id="UP000274082"/>
    </source>
</evidence>
<dbReference type="InterPro" id="IPR000719">
    <property type="entry name" value="Prot_kinase_dom"/>
</dbReference>
<dbReference type="PANTHER" id="PTHR24363:SF0">
    <property type="entry name" value="SERINE_THREONINE KINASE LIKE DOMAIN CONTAINING 1"/>
    <property type="match status" value="1"/>
</dbReference>
<organism evidence="12 13">
    <name type="scientific">Leishmania donovani</name>
    <dbReference type="NCBI Taxonomy" id="5661"/>
    <lineage>
        <taxon>Eukaryota</taxon>
        <taxon>Discoba</taxon>
        <taxon>Euglenozoa</taxon>
        <taxon>Kinetoplastea</taxon>
        <taxon>Metakinetoplastina</taxon>
        <taxon>Trypanosomatida</taxon>
        <taxon>Trypanosomatidae</taxon>
        <taxon>Leishmaniinae</taxon>
        <taxon>Leishmania</taxon>
    </lineage>
</organism>
<evidence type="ECO:0000256" key="1">
    <source>
        <dbReference type="ARBA" id="ARBA00012513"/>
    </source>
</evidence>
<dbReference type="PANTHER" id="PTHR24363">
    <property type="entry name" value="SERINE/THREONINE PROTEIN KINASE"/>
    <property type="match status" value="1"/>
</dbReference>
<evidence type="ECO:0000256" key="5">
    <source>
        <dbReference type="ARBA" id="ARBA00022777"/>
    </source>
</evidence>
<evidence type="ECO:0000313" key="12">
    <source>
        <dbReference type="EMBL" id="AYU76434.1"/>
    </source>
</evidence>
<evidence type="ECO:0000256" key="7">
    <source>
        <dbReference type="ARBA" id="ARBA00047899"/>
    </source>
</evidence>
<evidence type="ECO:0000259" key="11">
    <source>
        <dbReference type="Pfam" id="PF00069"/>
    </source>
</evidence>
<feature type="compositionally biased region" description="Basic and acidic residues" evidence="9">
    <location>
        <begin position="1"/>
        <end position="12"/>
    </location>
</feature>
<dbReference type="EMBL" id="CP029507">
    <property type="protein sequence ID" value="AYU76434.1"/>
    <property type="molecule type" value="Genomic_DNA"/>
</dbReference>
<accession>A0A3S5H699</accession>
<evidence type="ECO:0000256" key="9">
    <source>
        <dbReference type="SAM" id="MobiDB-lite"/>
    </source>
</evidence>
<comment type="catalytic activity">
    <reaction evidence="7">
        <text>L-threonyl-[protein] + ATP = O-phospho-L-threonyl-[protein] + ADP + H(+)</text>
        <dbReference type="Rhea" id="RHEA:46608"/>
        <dbReference type="Rhea" id="RHEA-COMP:11060"/>
        <dbReference type="Rhea" id="RHEA-COMP:11605"/>
        <dbReference type="ChEBI" id="CHEBI:15378"/>
        <dbReference type="ChEBI" id="CHEBI:30013"/>
        <dbReference type="ChEBI" id="CHEBI:30616"/>
        <dbReference type="ChEBI" id="CHEBI:61977"/>
        <dbReference type="ChEBI" id="CHEBI:456216"/>
        <dbReference type="EC" id="2.7.11.1"/>
    </reaction>
</comment>
<dbReference type="VEuPathDB" id="TriTrypDB:LdCL_080018200"/>
<keyword evidence="6" id="KW-0067">ATP-binding</keyword>
<dbReference type="GO" id="GO:0005524">
    <property type="term" value="F:ATP binding"/>
    <property type="evidence" value="ECO:0007669"/>
    <property type="project" value="UniProtKB-KW"/>
</dbReference>
<dbReference type="Gene3D" id="3.30.200.20">
    <property type="entry name" value="Phosphorylase Kinase, domain 1"/>
    <property type="match status" value="1"/>
</dbReference>
<keyword evidence="5 12" id="KW-0418">Kinase</keyword>
<name>A0A3S5H699_LEIDO</name>
<evidence type="ECO:0000256" key="2">
    <source>
        <dbReference type="ARBA" id="ARBA00022527"/>
    </source>
</evidence>
<evidence type="ECO:0000256" key="4">
    <source>
        <dbReference type="ARBA" id="ARBA00022741"/>
    </source>
</evidence>
<keyword evidence="4" id="KW-0547">Nucleotide-binding</keyword>
<feature type="transmembrane region" description="Helical" evidence="10">
    <location>
        <begin position="44"/>
        <end position="64"/>
    </location>
</feature>
<feature type="region of interest" description="Disordered" evidence="9">
    <location>
        <begin position="1"/>
        <end position="23"/>
    </location>
</feature>
<reference evidence="12 13" key="1">
    <citation type="journal article" date="2018" name="Sci. Rep.">
        <title>A complete Leishmania donovani reference genome identifies novel genetic variations associated with virulence.</title>
        <authorList>
            <person name="Lypaczewski P."/>
            <person name="Hoshizaki J."/>
            <person name="Zhang W.-W."/>
            <person name="McCall L.-I."/>
            <person name="Torcivia-Rodriguez J."/>
            <person name="Simonyan V."/>
            <person name="Kaur A."/>
            <person name="Dewar K."/>
            <person name="Matlashewski G."/>
        </authorList>
    </citation>
    <scope>NUCLEOTIDE SEQUENCE [LARGE SCALE GENOMIC DNA]</scope>
    <source>
        <strain evidence="12 13">LdCL</strain>
    </source>
</reference>
<dbReference type="AlphaFoldDB" id="A0A3S5H699"/>
<dbReference type="EC" id="2.7.11.1" evidence="1"/>
<feature type="region of interest" description="Disordered" evidence="9">
    <location>
        <begin position="250"/>
        <end position="276"/>
    </location>
</feature>
<proteinExistence type="predicted"/>
<dbReference type="Proteomes" id="UP000274082">
    <property type="component" value="Chromosome 8"/>
</dbReference>
<dbReference type="Pfam" id="PF00069">
    <property type="entry name" value="Pkinase"/>
    <property type="match status" value="1"/>
</dbReference>
<evidence type="ECO:0000256" key="8">
    <source>
        <dbReference type="ARBA" id="ARBA00048679"/>
    </source>
</evidence>
<feature type="compositionally biased region" description="Polar residues" evidence="9">
    <location>
        <begin position="207"/>
        <end position="222"/>
    </location>
</feature>
<comment type="catalytic activity">
    <reaction evidence="8">
        <text>L-seryl-[protein] + ATP = O-phospho-L-seryl-[protein] + ADP + H(+)</text>
        <dbReference type="Rhea" id="RHEA:17989"/>
        <dbReference type="Rhea" id="RHEA-COMP:9863"/>
        <dbReference type="Rhea" id="RHEA-COMP:11604"/>
        <dbReference type="ChEBI" id="CHEBI:15378"/>
        <dbReference type="ChEBI" id="CHEBI:29999"/>
        <dbReference type="ChEBI" id="CHEBI:30616"/>
        <dbReference type="ChEBI" id="CHEBI:83421"/>
        <dbReference type="ChEBI" id="CHEBI:456216"/>
        <dbReference type="EC" id="2.7.11.1"/>
    </reaction>
</comment>
<dbReference type="OrthoDB" id="4062651at2759"/>
<keyword evidence="2" id="KW-0723">Serine/threonine-protein kinase</keyword>
<dbReference type="VEuPathDB" id="TriTrypDB:LDHU3_08.1650"/>